<feature type="transmembrane region" description="Helical" evidence="1">
    <location>
        <begin position="21"/>
        <end position="42"/>
    </location>
</feature>
<dbReference type="RefSeq" id="WP_160691678.1">
    <property type="nucleotide sequence ID" value="NZ_CP047897.1"/>
</dbReference>
<reference evidence="2 3" key="1">
    <citation type="submission" date="2020-01" db="EMBL/GenBank/DDBJ databases">
        <authorList>
            <person name="Kim M."/>
        </authorList>
    </citation>
    <scope>NUCLEOTIDE SEQUENCE [LARGE SCALE GENOMIC DNA]</scope>
    <source>
        <strain evidence="2 3">BT10</strain>
    </source>
</reference>
<dbReference type="Proteomes" id="UP000464214">
    <property type="component" value="Chromosome"/>
</dbReference>
<protein>
    <recommendedName>
        <fullName evidence="4">AtpZ/AtpI family protein</fullName>
    </recommendedName>
</protein>
<feature type="transmembrane region" description="Helical" evidence="1">
    <location>
        <begin position="54"/>
        <end position="76"/>
    </location>
</feature>
<keyword evidence="1" id="KW-1133">Transmembrane helix</keyword>
<accession>A0A6P1P031</accession>
<gene>
    <name evidence="2" type="ORF">GU926_10700</name>
</gene>
<organism evidence="2 3">
    <name type="scientific">Nibribacter ruber</name>
    <dbReference type="NCBI Taxonomy" id="2698458"/>
    <lineage>
        <taxon>Bacteria</taxon>
        <taxon>Pseudomonadati</taxon>
        <taxon>Bacteroidota</taxon>
        <taxon>Cytophagia</taxon>
        <taxon>Cytophagales</taxon>
        <taxon>Hymenobacteraceae</taxon>
        <taxon>Nibribacter</taxon>
    </lineage>
</organism>
<evidence type="ECO:0000313" key="3">
    <source>
        <dbReference type="Proteomes" id="UP000464214"/>
    </source>
</evidence>
<evidence type="ECO:0008006" key="4">
    <source>
        <dbReference type="Google" id="ProtNLM"/>
    </source>
</evidence>
<keyword evidence="1" id="KW-0472">Membrane</keyword>
<keyword evidence="1" id="KW-0812">Transmembrane</keyword>
<dbReference type="KEGG" id="nib:GU926_10700"/>
<dbReference type="InterPro" id="IPR032820">
    <property type="entry name" value="ATPase_put"/>
</dbReference>
<evidence type="ECO:0000313" key="2">
    <source>
        <dbReference type="EMBL" id="QHL87875.1"/>
    </source>
</evidence>
<dbReference type="AlphaFoldDB" id="A0A6P1P031"/>
<sequence>MEPENKPTEKSRQESQAAKPYLKYSGLAFQMIGIMVLAALGGRKLDAHFGNATPWWTLGLLLVAIAASMYLVIVSLTKKD</sequence>
<keyword evidence="3" id="KW-1185">Reference proteome</keyword>
<dbReference type="EMBL" id="CP047897">
    <property type="protein sequence ID" value="QHL87875.1"/>
    <property type="molecule type" value="Genomic_DNA"/>
</dbReference>
<evidence type="ECO:0000256" key="1">
    <source>
        <dbReference type="SAM" id="Phobius"/>
    </source>
</evidence>
<dbReference type="Pfam" id="PF09527">
    <property type="entry name" value="ATPase_gene1"/>
    <property type="match status" value="1"/>
</dbReference>
<name>A0A6P1P031_9BACT</name>
<proteinExistence type="predicted"/>